<keyword evidence="3 5" id="KW-1133">Transmembrane helix</keyword>
<keyword evidence="2 5" id="KW-0812">Transmembrane</keyword>
<evidence type="ECO:0000256" key="5">
    <source>
        <dbReference type="RuleBase" id="RU363041"/>
    </source>
</evidence>
<sequence>MGISDAYLLGLLFTVPFVAFLYASVGHGGASGYIALMYLFSVNEFTIKPVALVMNLFVAAIAFYHYYMAGYFKMNLFIYFAVGSVPMALLGGYFTVSALVYKILLGLFLLFAMLKLGGQLKAKEIKEIAFKPIAAIGVGAIIGLVSGLIGIGGGIILSPILLLLHWASVKESAAIAALFIWVNSAAGLTGQLLQGIQIPTETFYLVLVAIVGGFFGSYFGSKILNTKSVQIMLILVLGMALSKLILSL</sequence>
<dbReference type="Proteomes" id="UP000249248">
    <property type="component" value="Unassembled WGS sequence"/>
</dbReference>
<feature type="transmembrane region" description="Helical" evidence="5">
    <location>
        <begin position="45"/>
        <end position="64"/>
    </location>
</feature>
<evidence type="ECO:0000313" key="7">
    <source>
        <dbReference type="Proteomes" id="UP000249248"/>
    </source>
</evidence>
<dbReference type="PANTHER" id="PTHR43701">
    <property type="entry name" value="MEMBRANE TRANSPORTER PROTEIN MJ0441-RELATED"/>
    <property type="match status" value="1"/>
</dbReference>
<keyword evidence="4 5" id="KW-0472">Membrane</keyword>
<dbReference type="InterPro" id="IPR002781">
    <property type="entry name" value="TM_pro_TauE-like"/>
</dbReference>
<dbReference type="GO" id="GO:0005886">
    <property type="term" value="C:plasma membrane"/>
    <property type="evidence" value="ECO:0007669"/>
    <property type="project" value="UniProtKB-SubCell"/>
</dbReference>
<organism evidence="6 7">
    <name type="scientific">Putridiphycobacter roseus</name>
    <dbReference type="NCBI Taxonomy" id="2219161"/>
    <lineage>
        <taxon>Bacteria</taxon>
        <taxon>Pseudomonadati</taxon>
        <taxon>Bacteroidota</taxon>
        <taxon>Flavobacteriia</taxon>
        <taxon>Flavobacteriales</taxon>
        <taxon>Crocinitomicaceae</taxon>
        <taxon>Putridiphycobacter</taxon>
    </lineage>
</organism>
<keyword evidence="7" id="KW-1185">Reference proteome</keyword>
<feature type="transmembrane region" description="Helical" evidence="5">
    <location>
        <begin position="227"/>
        <end position="246"/>
    </location>
</feature>
<dbReference type="AlphaFoldDB" id="A0A2W1N072"/>
<keyword evidence="5" id="KW-1003">Cell membrane</keyword>
<reference evidence="6 7" key="1">
    <citation type="submission" date="2018-06" db="EMBL/GenBank/DDBJ databases">
        <title>The draft genome sequence of Crocinitomix sp. SM1701.</title>
        <authorList>
            <person name="Zhang X."/>
        </authorList>
    </citation>
    <scope>NUCLEOTIDE SEQUENCE [LARGE SCALE GENOMIC DNA]</scope>
    <source>
        <strain evidence="6 7">SM1701</strain>
    </source>
</reference>
<gene>
    <name evidence="6" type="ORF">DNU06_10195</name>
</gene>
<feature type="transmembrane region" description="Helical" evidence="5">
    <location>
        <begin position="7"/>
        <end position="25"/>
    </location>
</feature>
<feature type="transmembrane region" description="Helical" evidence="5">
    <location>
        <begin position="173"/>
        <end position="190"/>
    </location>
</feature>
<comment type="caution">
    <text evidence="6">The sequence shown here is derived from an EMBL/GenBank/DDBJ whole genome shotgun (WGS) entry which is preliminary data.</text>
</comment>
<comment type="similarity">
    <text evidence="5">Belongs to the 4-toluene sulfonate uptake permease (TSUP) (TC 2.A.102) family.</text>
</comment>
<comment type="subcellular location">
    <subcellularLocation>
        <location evidence="5">Cell membrane</location>
        <topology evidence="5">Multi-pass membrane protein</topology>
    </subcellularLocation>
    <subcellularLocation>
        <location evidence="1">Membrane</location>
        <topology evidence="1">Multi-pass membrane protein</topology>
    </subcellularLocation>
</comment>
<feature type="transmembrane region" description="Helical" evidence="5">
    <location>
        <begin position="76"/>
        <end position="94"/>
    </location>
</feature>
<proteinExistence type="inferred from homology"/>
<protein>
    <recommendedName>
        <fullName evidence="5">Probable membrane transporter protein</fullName>
    </recommendedName>
</protein>
<dbReference type="EMBL" id="QKSB01000005">
    <property type="protein sequence ID" value="PZE17104.1"/>
    <property type="molecule type" value="Genomic_DNA"/>
</dbReference>
<evidence type="ECO:0000256" key="1">
    <source>
        <dbReference type="ARBA" id="ARBA00004141"/>
    </source>
</evidence>
<dbReference type="OrthoDB" id="560496at2"/>
<dbReference type="Pfam" id="PF01925">
    <property type="entry name" value="TauE"/>
    <property type="match status" value="1"/>
</dbReference>
<name>A0A2W1N072_9FLAO</name>
<dbReference type="PANTHER" id="PTHR43701:SF5">
    <property type="entry name" value="MEMBRANE TRANSPORTER PROTEIN-RELATED"/>
    <property type="match status" value="1"/>
</dbReference>
<evidence type="ECO:0000256" key="2">
    <source>
        <dbReference type="ARBA" id="ARBA00022692"/>
    </source>
</evidence>
<evidence type="ECO:0000256" key="4">
    <source>
        <dbReference type="ARBA" id="ARBA00023136"/>
    </source>
</evidence>
<dbReference type="InterPro" id="IPR051598">
    <property type="entry name" value="TSUP/Inactive_protease-like"/>
</dbReference>
<feature type="transmembrane region" description="Helical" evidence="5">
    <location>
        <begin position="138"/>
        <end position="167"/>
    </location>
</feature>
<accession>A0A2W1N072</accession>
<feature type="transmembrane region" description="Helical" evidence="5">
    <location>
        <begin position="202"/>
        <end position="221"/>
    </location>
</feature>
<evidence type="ECO:0000256" key="3">
    <source>
        <dbReference type="ARBA" id="ARBA00022989"/>
    </source>
</evidence>
<dbReference type="RefSeq" id="WP_111063228.1">
    <property type="nucleotide sequence ID" value="NZ_JBHUCU010000032.1"/>
</dbReference>
<feature type="transmembrane region" description="Helical" evidence="5">
    <location>
        <begin position="100"/>
        <end position="117"/>
    </location>
</feature>
<evidence type="ECO:0000313" key="6">
    <source>
        <dbReference type="EMBL" id="PZE17104.1"/>
    </source>
</evidence>